<proteinExistence type="inferred from homology"/>
<reference evidence="5 6" key="1">
    <citation type="submission" date="2020-04" db="EMBL/GenBank/DDBJ databases">
        <title>MicrobeNet Type strains.</title>
        <authorList>
            <person name="Nicholson A.C."/>
        </authorList>
    </citation>
    <scope>NUCLEOTIDE SEQUENCE [LARGE SCALE GENOMIC DNA]</scope>
    <source>
        <strain evidence="5 6">ATCC BAA-14</strain>
    </source>
</reference>
<feature type="domain" description="Bacterial transcriptional activator" evidence="4">
    <location>
        <begin position="103"/>
        <end position="238"/>
    </location>
</feature>
<dbReference type="GO" id="GO:0006355">
    <property type="term" value="P:regulation of DNA-templated transcription"/>
    <property type="evidence" value="ECO:0007669"/>
    <property type="project" value="InterPro"/>
</dbReference>
<dbReference type="InterPro" id="IPR027417">
    <property type="entry name" value="P-loop_NTPase"/>
</dbReference>
<protein>
    <submittedName>
        <fullName evidence="5">AfsR family transcriptional regulator</fullName>
    </submittedName>
</protein>
<evidence type="ECO:0000259" key="3">
    <source>
        <dbReference type="SMART" id="SM00862"/>
    </source>
</evidence>
<comment type="similarity">
    <text evidence="1">Belongs to the AfsR/DnrI/RedD regulatory family.</text>
</comment>
<evidence type="ECO:0000256" key="2">
    <source>
        <dbReference type="ARBA" id="ARBA00023125"/>
    </source>
</evidence>
<dbReference type="Gene3D" id="1.10.10.10">
    <property type="entry name" value="Winged helix-like DNA-binding domain superfamily/Winged helix DNA-binding domain"/>
    <property type="match status" value="1"/>
</dbReference>
<dbReference type="InterPro" id="IPR016032">
    <property type="entry name" value="Sig_transdc_resp-reg_C-effctor"/>
</dbReference>
<dbReference type="PANTHER" id="PTHR47691">
    <property type="entry name" value="REGULATOR-RELATED"/>
    <property type="match status" value="1"/>
</dbReference>
<dbReference type="GO" id="GO:0000160">
    <property type="term" value="P:phosphorelay signal transduction system"/>
    <property type="evidence" value="ECO:0007669"/>
    <property type="project" value="InterPro"/>
</dbReference>
<dbReference type="SUPFAM" id="SSF52540">
    <property type="entry name" value="P-loop containing nucleoside triphosphate hydrolases"/>
    <property type="match status" value="1"/>
</dbReference>
<gene>
    <name evidence="5" type="ORF">HGA05_03495</name>
</gene>
<organism evidence="5 6">
    <name type="scientific">Gordonia polyisoprenivorans</name>
    <dbReference type="NCBI Taxonomy" id="84595"/>
    <lineage>
        <taxon>Bacteria</taxon>
        <taxon>Bacillati</taxon>
        <taxon>Actinomycetota</taxon>
        <taxon>Actinomycetes</taxon>
        <taxon>Mycobacteriales</taxon>
        <taxon>Gordoniaceae</taxon>
        <taxon>Gordonia</taxon>
    </lineage>
</organism>
<dbReference type="RefSeq" id="WP_006369514.1">
    <property type="nucleotide sequence ID" value="NZ_JAAXPC010000002.1"/>
</dbReference>
<evidence type="ECO:0000259" key="4">
    <source>
        <dbReference type="SMART" id="SM01043"/>
    </source>
</evidence>
<dbReference type="Gene3D" id="1.25.40.10">
    <property type="entry name" value="Tetratricopeptide repeat domain"/>
    <property type="match status" value="1"/>
</dbReference>
<accession>A0A846WID0</accession>
<dbReference type="GO" id="GO:0003677">
    <property type="term" value="F:DNA binding"/>
    <property type="evidence" value="ECO:0007669"/>
    <property type="project" value="UniProtKB-KW"/>
</dbReference>
<dbReference type="SUPFAM" id="SSF46894">
    <property type="entry name" value="C-terminal effector domain of the bipartite response regulators"/>
    <property type="match status" value="1"/>
</dbReference>
<keyword evidence="2" id="KW-0238">DNA-binding</keyword>
<dbReference type="SUPFAM" id="SSF48452">
    <property type="entry name" value="TPR-like"/>
    <property type="match status" value="1"/>
</dbReference>
<comment type="caution">
    <text evidence="5">The sequence shown here is derived from an EMBL/GenBank/DDBJ whole genome shotgun (WGS) entry which is preliminary data.</text>
</comment>
<dbReference type="Pfam" id="PF13401">
    <property type="entry name" value="AAA_22"/>
    <property type="match status" value="1"/>
</dbReference>
<dbReference type="EMBL" id="JAAXPC010000002">
    <property type="protein sequence ID" value="NKY00630.1"/>
    <property type="molecule type" value="Genomic_DNA"/>
</dbReference>
<evidence type="ECO:0000313" key="5">
    <source>
        <dbReference type="EMBL" id="NKY00630.1"/>
    </source>
</evidence>
<dbReference type="PANTHER" id="PTHR47691:SF3">
    <property type="entry name" value="HTH-TYPE TRANSCRIPTIONAL REGULATOR RV0890C-RELATED"/>
    <property type="match status" value="1"/>
</dbReference>
<evidence type="ECO:0000256" key="1">
    <source>
        <dbReference type="ARBA" id="ARBA00005820"/>
    </source>
</evidence>
<evidence type="ECO:0000313" key="6">
    <source>
        <dbReference type="Proteomes" id="UP000563898"/>
    </source>
</evidence>
<dbReference type="InterPro" id="IPR036388">
    <property type="entry name" value="WH-like_DNA-bd_sf"/>
</dbReference>
<name>A0A846WID0_9ACTN</name>
<sequence length="1019" mass="106777">MTEAPRTHPRIGVLGPVCVFTTAGEPTPVTSGRARSLLVSLVLSHPRPVGIDALVADAWPDRPPQNPNGAVQTQISRLRGILGAGTIAGSAAGYRLVVDGPVSDLTLAEALSRSTQSSDTGYAAELQNWRGEPGTDLPDGELRERLAARTERAYRALQEADWRHRLRTEPQIVATELATARERRPLDEHLAAVHMRALLAAGDPNAALQIHARIVAGLAESLGADPGPELAAAHSAALTYAPLPRTPPPPSDEYLADAEMMTQLAVALRESSVVTVLGPGGIGKTRLITEYIAVHAPMNVFVDLSAARAPDDVRAAVAAALGRGALPEQATAAAPTATSVSAAGIAGAALAHLAAAGAVIVLDGCEHLVDFVVDLITDIRSRRNDLTIVATSRIGLGLVDERVLTVSPLTPERGATLFERRIRALRPGIPTDVAVFGELCTRLDGSPLAIELAAAQLRHLSPRDLLDRVDSRFELLTPTGGGHRRSLSEIVSTSWELLPDSAQRTLEVLASLPGDVRRDDALMFTEVTERSLAEVCNHSLAVVVDHPDGATRYRLTETVREFARARTAADPAREAALRREKVDWASRLVTDVAGALLGTDIIKAFARLDETTDAVLAILDSAVGDPDPADPGAPARLLPITLWRVVRTGGHPNLGDLAEAAVAGCGDPDCGDPGCGNPDCGNPDCGNPDCGNSAEIPGLLCATGYLIALGRYRAAGRARAALRRTARRHAPPEHLAPLVEAVSGSPRRLAHVLARASRSPNPVVAAVAEIARSDVAEFAAAPSMSRRSALRAVVAAERAGHPWLTAAARHRLGRGHLLLGDRAGAATLFARAADDHAALGFQEESSRTRVHQAIALSVSAPDVAVELLETCLRDSGDSPKAFVATAHAALADLLVADDPSGARRSAERAIEIVGPPTDAHCAYLHGVRAVILQRTGEVVAARLAAESLRVSLSHLAAAPATNLPALGAAAAAVALVTDRVSSDALAAAARGARYRRDFSVIDLGDGPRSRRTALLTVLR</sequence>
<dbReference type="Proteomes" id="UP000563898">
    <property type="component" value="Unassembled WGS sequence"/>
</dbReference>
<dbReference type="AlphaFoldDB" id="A0A846WID0"/>
<dbReference type="Pfam" id="PF03704">
    <property type="entry name" value="BTAD"/>
    <property type="match status" value="1"/>
</dbReference>
<dbReference type="GO" id="GO:0016887">
    <property type="term" value="F:ATP hydrolysis activity"/>
    <property type="evidence" value="ECO:0007669"/>
    <property type="project" value="InterPro"/>
</dbReference>
<dbReference type="InterPro" id="IPR049945">
    <property type="entry name" value="AAA_22"/>
</dbReference>
<feature type="domain" description="OmpR/PhoB-type" evidence="3">
    <location>
        <begin position="24"/>
        <end position="96"/>
    </location>
</feature>
<dbReference type="SMART" id="SM01043">
    <property type="entry name" value="BTAD"/>
    <property type="match status" value="1"/>
</dbReference>
<dbReference type="InterPro" id="IPR011990">
    <property type="entry name" value="TPR-like_helical_dom_sf"/>
</dbReference>
<dbReference type="InterPro" id="IPR001867">
    <property type="entry name" value="OmpR/PhoB-type_DNA-bd"/>
</dbReference>
<dbReference type="SMART" id="SM00862">
    <property type="entry name" value="Trans_reg_C"/>
    <property type="match status" value="1"/>
</dbReference>
<dbReference type="InterPro" id="IPR005158">
    <property type="entry name" value="BTAD"/>
</dbReference>